<evidence type="ECO:0000256" key="5">
    <source>
        <dbReference type="ARBA" id="ARBA00022917"/>
    </source>
</evidence>
<feature type="compositionally biased region" description="Basic and acidic residues" evidence="8">
    <location>
        <begin position="607"/>
        <end position="619"/>
    </location>
</feature>
<comment type="subunit">
    <text evidence="7">Subunit of the heterotrimeric GatCAB amidotransferase (AdT) complex, composed of A, B and C subunits.</text>
</comment>
<keyword evidence="5 7" id="KW-0648">Protein biosynthesis</keyword>
<dbReference type="HAMAP" id="MF_00120">
    <property type="entry name" value="GatA"/>
    <property type="match status" value="1"/>
</dbReference>
<dbReference type="EC" id="6.3.5.7" evidence="7"/>
<dbReference type="GO" id="GO:0050567">
    <property type="term" value="F:glutaminyl-tRNA synthase (glutamine-hydrolyzing) activity"/>
    <property type="evidence" value="ECO:0007669"/>
    <property type="project" value="UniProtKB-UniRule"/>
</dbReference>
<name>A0A6A5TB89_9PLEO</name>
<dbReference type="AlphaFoldDB" id="A0A6A5TB89"/>
<keyword evidence="2 7" id="KW-0436">Ligase</keyword>
<dbReference type="InterPro" id="IPR023631">
    <property type="entry name" value="Amidase_dom"/>
</dbReference>
<evidence type="ECO:0000256" key="2">
    <source>
        <dbReference type="ARBA" id="ARBA00022598"/>
    </source>
</evidence>
<dbReference type="GO" id="GO:0005739">
    <property type="term" value="C:mitochondrion"/>
    <property type="evidence" value="ECO:0007669"/>
    <property type="project" value="UniProtKB-SubCell"/>
</dbReference>
<feature type="active site" description="Acyl-ester intermediate" evidence="7">
    <location>
        <position position="161"/>
    </location>
</feature>
<dbReference type="PANTHER" id="PTHR11895:SF7">
    <property type="entry name" value="GLUTAMYL-TRNA(GLN) AMIDOTRANSFERASE SUBUNIT A, MITOCHONDRIAL"/>
    <property type="match status" value="1"/>
</dbReference>
<feature type="domain" description="Amidase" evidence="9">
    <location>
        <begin position="18"/>
        <end position="483"/>
    </location>
</feature>
<feature type="active site" description="Charge relay system" evidence="7">
    <location>
        <position position="60"/>
    </location>
</feature>
<dbReference type="SUPFAM" id="SSF75304">
    <property type="entry name" value="Amidase signature (AS) enzymes"/>
    <property type="match status" value="1"/>
</dbReference>
<evidence type="ECO:0000313" key="11">
    <source>
        <dbReference type="Proteomes" id="UP000800038"/>
    </source>
</evidence>
<dbReference type="InterPro" id="IPR004412">
    <property type="entry name" value="GatA"/>
</dbReference>
<keyword evidence="11" id="KW-1185">Reference proteome</keyword>
<keyword evidence="3 7" id="KW-0547">Nucleotide-binding</keyword>
<dbReference type="OrthoDB" id="421993at2759"/>
<keyword evidence="4 7" id="KW-0067">ATP-binding</keyword>
<dbReference type="GO" id="GO:0070681">
    <property type="term" value="P:glutaminyl-tRNAGln biosynthesis via transamidation"/>
    <property type="evidence" value="ECO:0007669"/>
    <property type="project" value="UniProtKB-UniRule"/>
</dbReference>
<dbReference type="Pfam" id="PF01425">
    <property type="entry name" value="Amidase"/>
    <property type="match status" value="1"/>
</dbReference>
<dbReference type="Gene3D" id="3.90.1300.10">
    <property type="entry name" value="Amidase signature (AS) domain"/>
    <property type="match status" value="1"/>
</dbReference>
<comment type="similarity">
    <text evidence="1 7">Belongs to the amidase family. GatA subfamily.</text>
</comment>
<evidence type="ECO:0000256" key="1">
    <source>
        <dbReference type="ARBA" id="ARBA00008069"/>
    </source>
</evidence>
<dbReference type="PANTHER" id="PTHR11895">
    <property type="entry name" value="TRANSAMIDASE"/>
    <property type="match status" value="1"/>
</dbReference>
<feature type="region of interest" description="Disordered" evidence="8">
    <location>
        <begin position="217"/>
        <end position="238"/>
    </location>
</feature>
<dbReference type="GO" id="GO:0030956">
    <property type="term" value="C:glutamyl-tRNA(Gln) amidotransferase complex"/>
    <property type="evidence" value="ECO:0007669"/>
    <property type="project" value="UniProtKB-UniRule"/>
</dbReference>
<dbReference type="GO" id="GO:0005524">
    <property type="term" value="F:ATP binding"/>
    <property type="evidence" value="ECO:0007669"/>
    <property type="project" value="UniProtKB-KW"/>
</dbReference>
<evidence type="ECO:0000256" key="4">
    <source>
        <dbReference type="ARBA" id="ARBA00022840"/>
    </source>
</evidence>
<feature type="active site" description="Charge relay system" evidence="7">
    <location>
        <position position="137"/>
    </location>
</feature>
<comment type="function">
    <text evidence="7">Allows the formation of correctly charged Gln-tRNA(Gln) through the transamidation of misacylated Glu-tRNA(Gln) in the mitochondria. The reaction takes place in the presence of glutamine and ATP through an activated gamma-phospho-Glu-tRNA(Gln).</text>
</comment>
<proteinExistence type="inferred from homology"/>
<evidence type="ECO:0000256" key="3">
    <source>
        <dbReference type="ARBA" id="ARBA00022741"/>
    </source>
</evidence>
<evidence type="ECO:0000256" key="8">
    <source>
        <dbReference type="SAM" id="MobiDB-lite"/>
    </source>
</evidence>
<gene>
    <name evidence="10" type="ORF">EJ02DRAFT_449507</name>
</gene>
<feature type="region of interest" description="Disordered" evidence="8">
    <location>
        <begin position="603"/>
        <end position="634"/>
    </location>
</feature>
<comment type="catalytic activity">
    <reaction evidence="6 7">
        <text>L-glutamyl-tRNA(Gln) + L-glutamine + ATP + H2O = L-glutaminyl-tRNA(Gln) + L-glutamate + ADP + phosphate + H(+)</text>
        <dbReference type="Rhea" id="RHEA:17521"/>
        <dbReference type="Rhea" id="RHEA-COMP:9681"/>
        <dbReference type="Rhea" id="RHEA-COMP:9684"/>
        <dbReference type="ChEBI" id="CHEBI:15377"/>
        <dbReference type="ChEBI" id="CHEBI:15378"/>
        <dbReference type="ChEBI" id="CHEBI:29985"/>
        <dbReference type="ChEBI" id="CHEBI:30616"/>
        <dbReference type="ChEBI" id="CHEBI:43474"/>
        <dbReference type="ChEBI" id="CHEBI:58359"/>
        <dbReference type="ChEBI" id="CHEBI:78520"/>
        <dbReference type="ChEBI" id="CHEBI:78521"/>
        <dbReference type="ChEBI" id="CHEBI:456216"/>
        <dbReference type="EC" id="6.3.5.7"/>
    </reaction>
</comment>
<comment type="subcellular location">
    <subcellularLocation>
        <location evidence="7">Mitochondrion</location>
    </subcellularLocation>
</comment>
<accession>A0A6A5TB89</accession>
<sequence>MSLYKYAKLYALNQSKYAHLNAFNSLVDPSALLARKSVSKAGRSKDDKYDVISGLPMAIKDNICTKELKTTASSGTLKDFTSPYDATVVKLLQDEGAIIVGKTNMDEFGMGSHSTHSHFGPVKLQRYEGEEASAGGSSGGSAVAVASSQCWAALGTDTGGSVRLPAAYTGVVGFKPSYGLLSRWGVIAYANSLDTVGIFGKNAKGVGAIFDKLNVHDPQDPTSLPPSTRKRLGRQRRDMSSLRIGIPLDYNIATLDPTVRQAWIRRLKFLWQCGHTLHPVRLPATQHALSAYYVLAPAEASSNLAKYDGVRFGSRAEGIDGTPDSVLFAKTRGQGFGSEVQRRILLGAFSLSAQAIDNYFIQAQKVRRLVQQDFNNVFATPNPLFDDTTSHSEDMTDKVDILICPTAPSSAPSLSDVKTQDPIHSYMNDVFTVPASLAGLPAISVPSPANPEEGTPEYEHRDSYFHSVGIQIIGQYGDDKLVLDVAKKVEESARTPLTRGGPEVKSWGHSLFNDGTSNERYRYGAQALELGNTITEAKAMHEAAEQEKTNKGAALLQETLGLEHLTEAAELSNKSLEEYIAKFAGVEDPLEAERGFHAYMSKKKDKGLRTAREQEKSKEVTTPFVEHLGHERLH</sequence>
<dbReference type="InterPro" id="IPR020556">
    <property type="entry name" value="Amidase_CS"/>
</dbReference>
<dbReference type="Proteomes" id="UP000800038">
    <property type="component" value="Unassembled WGS sequence"/>
</dbReference>
<protein>
    <recommendedName>
        <fullName evidence="7">Glutamyl-tRNA(Gln) amidotransferase subunit A, mitochondrial</fullName>
        <shortName evidence="7">Glu-AdT subunit A</shortName>
        <ecNumber evidence="7">6.3.5.7</ecNumber>
    </recommendedName>
</protein>
<evidence type="ECO:0000256" key="6">
    <source>
        <dbReference type="ARBA" id="ARBA00047407"/>
    </source>
</evidence>
<keyword evidence="7" id="KW-0496">Mitochondrion</keyword>
<organism evidence="10 11">
    <name type="scientific">Clathrospora elynae</name>
    <dbReference type="NCBI Taxonomy" id="706981"/>
    <lineage>
        <taxon>Eukaryota</taxon>
        <taxon>Fungi</taxon>
        <taxon>Dikarya</taxon>
        <taxon>Ascomycota</taxon>
        <taxon>Pezizomycotina</taxon>
        <taxon>Dothideomycetes</taxon>
        <taxon>Pleosporomycetidae</taxon>
        <taxon>Pleosporales</taxon>
        <taxon>Diademaceae</taxon>
        <taxon>Clathrospora</taxon>
    </lineage>
</organism>
<dbReference type="InterPro" id="IPR036928">
    <property type="entry name" value="AS_sf"/>
</dbReference>
<evidence type="ECO:0000313" key="10">
    <source>
        <dbReference type="EMBL" id="KAF1948036.1"/>
    </source>
</evidence>
<evidence type="ECO:0000256" key="7">
    <source>
        <dbReference type="HAMAP-Rule" id="MF_03150"/>
    </source>
</evidence>
<dbReference type="InterPro" id="IPR000120">
    <property type="entry name" value="Amidase"/>
</dbReference>
<dbReference type="PROSITE" id="PS00571">
    <property type="entry name" value="AMIDASES"/>
    <property type="match status" value="1"/>
</dbReference>
<reference evidence="10" key="1">
    <citation type="journal article" date="2020" name="Stud. Mycol.">
        <title>101 Dothideomycetes genomes: a test case for predicting lifestyles and emergence of pathogens.</title>
        <authorList>
            <person name="Haridas S."/>
            <person name="Albert R."/>
            <person name="Binder M."/>
            <person name="Bloem J."/>
            <person name="Labutti K."/>
            <person name="Salamov A."/>
            <person name="Andreopoulos B."/>
            <person name="Baker S."/>
            <person name="Barry K."/>
            <person name="Bills G."/>
            <person name="Bluhm B."/>
            <person name="Cannon C."/>
            <person name="Castanera R."/>
            <person name="Culley D."/>
            <person name="Daum C."/>
            <person name="Ezra D."/>
            <person name="Gonzalez J."/>
            <person name="Henrissat B."/>
            <person name="Kuo A."/>
            <person name="Liang C."/>
            <person name="Lipzen A."/>
            <person name="Lutzoni F."/>
            <person name="Magnuson J."/>
            <person name="Mondo S."/>
            <person name="Nolan M."/>
            <person name="Ohm R."/>
            <person name="Pangilinan J."/>
            <person name="Park H.-J."/>
            <person name="Ramirez L."/>
            <person name="Alfaro M."/>
            <person name="Sun H."/>
            <person name="Tritt A."/>
            <person name="Yoshinaga Y."/>
            <person name="Zwiers L.-H."/>
            <person name="Turgeon B."/>
            <person name="Goodwin S."/>
            <person name="Spatafora J."/>
            <person name="Crous P."/>
            <person name="Grigoriev I."/>
        </authorList>
    </citation>
    <scope>NUCLEOTIDE SEQUENCE</scope>
    <source>
        <strain evidence="10">CBS 161.51</strain>
    </source>
</reference>
<dbReference type="EMBL" id="ML975997">
    <property type="protein sequence ID" value="KAF1948036.1"/>
    <property type="molecule type" value="Genomic_DNA"/>
</dbReference>
<evidence type="ECO:0000259" key="9">
    <source>
        <dbReference type="Pfam" id="PF01425"/>
    </source>
</evidence>
<dbReference type="GO" id="GO:0032543">
    <property type="term" value="P:mitochondrial translation"/>
    <property type="evidence" value="ECO:0007669"/>
    <property type="project" value="UniProtKB-UniRule"/>
</dbReference>